<evidence type="ECO:0000313" key="2">
    <source>
        <dbReference type="Proteomes" id="UP000651120"/>
    </source>
</evidence>
<comment type="caution">
    <text evidence="1">The sequence shown here is derived from an EMBL/GenBank/DDBJ whole genome shotgun (WGS) entry which is preliminary data.</text>
</comment>
<name>A0A832SVI1_9CREN</name>
<organism evidence="1 2">
    <name type="scientific">Pyrobaculum aerophilum</name>
    <dbReference type="NCBI Taxonomy" id="13773"/>
    <lineage>
        <taxon>Archaea</taxon>
        <taxon>Thermoproteota</taxon>
        <taxon>Thermoprotei</taxon>
        <taxon>Thermoproteales</taxon>
        <taxon>Thermoproteaceae</taxon>
        <taxon>Pyrobaculum</taxon>
    </lineage>
</organism>
<gene>
    <name evidence="1" type="ORF">HA333_00215</name>
</gene>
<sequence>MVCTNAYVLERIERYFKILRNFKKDIEKAIAEVEKSGKLDKKRLEKYLELSNDTEMEKLFDYVGIFKIDPKKEILEPLAESLELLREFLKTGDLSLGKKLLESAKRINV</sequence>
<reference evidence="1" key="1">
    <citation type="journal article" date="2020" name="bioRxiv">
        <title>A rank-normalized archaeal taxonomy based on genome phylogeny resolves widespread incomplete and uneven classifications.</title>
        <authorList>
            <person name="Rinke C."/>
            <person name="Chuvochina M."/>
            <person name="Mussig A.J."/>
            <person name="Chaumeil P.-A."/>
            <person name="Waite D.W."/>
            <person name="Whitman W.B."/>
            <person name="Parks D.H."/>
            <person name="Hugenholtz P."/>
        </authorList>
    </citation>
    <scope>NUCLEOTIDE SEQUENCE</scope>
    <source>
        <strain evidence="1">UBA8839</strain>
    </source>
</reference>
<proteinExistence type="predicted"/>
<dbReference type="Proteomes" id="UP000651120">
    <property type="component" value="Unassembled WGS sequence"/>
</dbReference>
<evidence type="ECO:0000313" key="1">
    <source>
        <dbReference type="EMBL" id="HII45931.1"/>
    </source>
</evidence>
<dbReference type="EMBL" id="DUJP01000003">
    <property type="protein sequence ID" value="HII45931.1"/>
    <property type="molecule type" value="Genomic_DNA"/>
</dbReference>
<accession>A0A832SVI1</accession>
<protein>
    <submittedName>
        <fullName evidence="1">Uncharacterized protein</fullName>
    </submittedName>
</protein>
<dbReference type="AlphaFoldDB" id="A0A832SVI1"/>